<gene>
    <name evidence="11" type="ORF">CB0940_05513</name>
    <name evidence="12" type="ORF">RHO25_002678</name>
</gene>
<evidence type="ECO:0000256" key="10">
    <source>
        <dbReference type="SAM" id="MobiDB-lite"/>
    </source>
</evidence>
<evidence type="ECO:0000313" key="11">
    <source>
        <dbReference type="EMBL" id="PIA97321.1"/>
    </source>
</evidence>
<dbReference type="Pfam" id="PF03198">
    <property type="entry name" value="Glyco_hydro_72"/>
    <property type="match status" value="1"/>
</dbReference>
<evidence type="ECO:0000256" key="4">
    <source>
        <dbReference type="ARBA" id="ARBA00022679"/>
    </source>
</evidence>
<keyword evidence="6 9" id="KW-0472">Membrane</keyword>
<evidence type="ECO:0000256" key="1">
    <source>
        <dbReference type="ARBA" id="ARBA00004609"/>
    </source>
</evidence>
<dbReference type="SUPFAM" id="SSF51445">
    <property type="entry name" value="(Trans)glycosidases"/>
    <property type="match status" value="1"/>
</dbReference>
<evidence type="ECO:0000256" key="5">
    <source>
        <dbReference type="ARBA" id="ARBA00022729"/>
    </source>
</evidence>
<keyword evidence="8 9" id="KW-0449">Lipoprotein</keyword>
<reference evidence="12 14" key="2">
    <citation type="submission" date="2023-09" db="EMBL/GenBank/DDBJ databases">
        <title>Complete-Gapless Cercospora beticola genome.</title>
        <authorList>
            <person name="Wyatt N.A."/>
            <person name="Spanner R.E."/>
            <person name="Bolton M.D."/>
        </authorList>
    </citation>
    <scope>NUCLEOTIDE SEQUENCE [LARGE SCALE GENOMIC DNA]</scope>
    <source>
        <strain evidence="12">Cb09-40</strain>
    </source>
</reference>
<comment type="similarity">
    <text evidence="2 9">Belongs to the glycosyl hydrolase 72 family.</text>
</comment>
<feature type="compositionally biased region" description="Low complexity" evidence="10">
    <location>
        <begin position="419"/>
        <end position="435"/>
    </location>
</feature>
<name>A0A2G5HXU4_CERBT</name>
<feature type="region of interest" description="Disordered" evidence="10">
    <location>
        <begin position="331"/>
        <end position="435"/>
    </location>
</feature>
<dbReference type="AlphaFoldDB" id="A0A2G5HXU4"/>
<evidence type="ECO:0000313" key="12">
    <source>
        <dbReference type="EMBL" id="WPA98067.1"/>
    </source>
</evidence>
<comment type="subcellular location">
    <subcellularLocation>
        <location evidence="1 9">Cell membrane</location>
        <topology evidence="1 9">Lipid-anchor</topology>
        <topology evidence="1 9">GPI-anchor</topology>
    </subcellularLocation>
</comment>
<dbReference type="EC" id="2.4.1.-" evidence="9"/>
<dbReference type="EMBL" id="LKMD01000102">
    <property type="protein sequence ID" value="PIA97321.1"/>
    <property type="molecule type" value="Genomic_DNA"/>
</dbReference>
<dbReference type="Proteomes" id="UP001302367">
    <property type="component" value="Chromosome 2"/>
</dbReference>
<evidence type="ECO:0000256" key="6">
    <source>
        <dbReference type="ARBA" id="ARBA00023136"/>
    </source>
</evidence>
<sequence>MKAVLSAGALAFASLASAKVLPRQSQGNLPPIVSEGNAFWTESGERFYIRGVAYQPGGAADAQDPLLNLEQFREDVEAFKDLGINTIRIYTVDNTGDHDEAMKLLDDAGIYLALDVNTPKASLNRENIDSLHASYNDVYLQSVFATIDTFSKYNNLLAFFSANEVINARNNTNSAPYIKAVTRDMRNYIRANSPRPIPVGYSSADVAENIESQALYFACGEDEIARSDFFAFNDYSWCDPSDFRKSGWDAKVKTYSNYSLPLFLSEFGCITNRRDWNEIAALYSDDMTAVYSGGLAYEYTLEANGYGLVEMGEDGKATPNGDFDRLKEAYEKTPAPSGDGGARRGDRTVPECPAESEEWQVSTTLLPEMPKGAEKYLKDGAGTPPGLEAETQWAGTPSETDPDLSNGVSTTQAEGTNYSGGNSPSSSGGDDSSAAASTANPIVFMTVVVAAVAIAIGM</sequence>
<keyword evidence="3 9" id="KW-0336">GPI-anchor</keyword>
<dbReference type="GO" id="GO:0071970">
    <property type="term" value="P:fungal-type cell wall (1-&gt;3)-beta-D-glucan biosynthetic process"/>
    <property type="evidence" value="ECO:0007669"/>
    <property type="project" value="TreeGrafter"/>
</dbReference>
<dbReference type="InterPro" id="IPR017853">
    <property type="entry name" value="GH"/>
</dbReference>
<proteinExistence type="inferred from homology"/>
<reference evidence="11 13" key="1">
    <citation type="submission" date="2015-10" db="EMBL/GenBank/DDBJ databases">
        <title>The cercosporin biosynthetic gene cluster was horizontally transferred to several fungal lineages and shown to be expanded in Cercospora beticola based on microsynteny with recipient genomes.</title>
        <authorList>
            <person name="De Jonge R."/>
            <person name="Ebert M.K."/>
            <person name="Suttle J.C."/>
            <person name="Jurick Ii W.M."/>
            <person name="Secor G.A."/>
            <person name="Thomma B.P."/>
            <person name="Van De Peer Y."/>
            <person name="Bolton M.D."/>
        </authorList>
    </citation>
    <scope>NUCLEOTIDE SEQUENCE [LARGE SCALE GENOMIC DNA]</scope>
    <source>
        <strain evidence="11 13">09-40</strain>
    </source>
</reference>
<evidence type="ECO:0000256" key="9">
    <source>
        <dbReference type="RuleBase" id="RU361209"/>
    </source>
</evidence>
<dbReference type="GO" id="GO:0031505">
    <property type="term" value="P:fungal-type cell wall organization"/>
    <property type="evidence" value="ECO:0007669"/>
    <property type="project" value="TreeGrafter"/>
</dbReference>
<dbReference type="Gene3D" id="3.20.20.80">
    <property type="entry name" value="Glycosidases"/>
    <property type="match status" value="1"/>
</dbReference>
<evidence type="ECO:0000256" key="3">
    <source>
        <dbReference type="ARBA" id="ARBA00022622"/>
    </source>
</evidence>
<keyword evidence="5 9" id="KW-0732">Signal</keyword>
<feature type="chain" id="PRO_5013425107" description="1,3-beta-glucanosyltransferase" evidence="9">
    <location>
        <begin position="19"/>
        <end position="458"/>
    </location>
</feature>
<dbReference type="PANTHER" id="PTHR31468:SF5">
    <property type="entry name" value="1,3-BETA-GLUCANOSYLTRANSFERASE GAS5"/>
    <property type="match status" value="1"/>
</dbReference>
<feature type="compositionally biased region" description="Polar residues" evidence="10">
    <location>
        <begin position="406"/>
        <end position="417"/>
    </location>
</feature>
<dbReference type="InterPro" id="IPR004886">
    <property type="entry name" value="Glucanosyltransferase"/>
</dbReference>
<keyword evidence="4 9" id="KW-0808">Transferase</keyword>
<accession>A0A2G5HXU4</accession>
<dbReference type="GO" id="GO:0098552">
    <property type="term" value="C:side of membrane"/>
    <property type="evidence" value="ECO:0007669"/>
    <property type="project" value="UniProtKB-KW"/>
</dbReference>
<evidence type="ECO:0000313" key="14">
    <source>
        <dbReference type="Proteomes" id="UP001302367"/>
    </source>
</evidence>
<evidence type="ECO:0000313" key="13">
    <source>
        <dbReference type="Proteomes" id="UP000230605"/>
    </source>
</evidence>
<dbReference type="EMBL" id="CP134185">
    <property type="protein sequence ID" value="WPA98067.1"/>
    <property type="molecule type" value="Genomic_DNA"/>
</dbReference>
<dbReference type="PANTHER" id="PTHR31468">
    <property type="entry name" value="1,3-BETA-GLUCANOSYLTRANSFERASE GAS1"/>
    <property type="match status" value="1"/>
</dbReference>
<keyword evidence="7" id="KW-0325">Glycoprotein</keyword>
<evidence type="ECO:0000256" key="8">
    <source>
        <dbReference type="ARBA" id="ARBA00023288"/>
    </source>
</evidence>
<dbReference type="OrthoDB" id="421038at2759"/>
<evidence type="ECO:0000256" key="7">
    <source>
        <dbReference type="ARBA" id="ARBA00023180"/>
    </source>
</evidence>
<comment type="function">
    <text evidence="9">Splits internally a 1,3-beta-glucan molecule and transfers the newly generated reducing end (the donor) to the non-reducing end of another 1,3-beta-glucan molecule (the acceptor) forming a 1,3-beta linkage, resulting in the elongation of 1,3-beta-glucan chains in the cell wall.</text>
</comment>
<feature type="signal peptide" evidence="9">
    <location>
        <begin position="1"/>
        <end position="18"/>
    </location>
</feature>
<keyword evidence="14" id="KW-1185">Reference proteome</keyword>
<organism evidence="11 13">
    <name type="scientific">Cercospora beticola</name>
    <name type="common">Sugarbeet leaf spot fungus</name>
    <dbReference type="NCBI Taxonomy" id="122368"/>
    <lineage>
        <taxon>Eukaryota</taxon>
        <taxon>Fungi</taxon>
        <taxon>Dikarya</taxon>
        <taxon>Ascomycota</taxon>
        <taxon>Pezizomycotina</taxon>
        <taxon>Dothideomycetes</taxon>
        <taxon>Dothideomycetidae</taxon>
        <taxon>Mycosphaerellales</taxon>
        <taxon>Mycosphaerellaceae</taxon>
        <taxon>Cercospora</taxon>
    </lineage>
</organism>
<dbReference type="GO" id="GO:0005886">
    <property type="term" value="C:plasma membrane"/>
    <property type="evidence" value="ECO:0007669"/>
    <property type="project" value="UniProtKB-SubCell"/>
</dbReference>
<evidence type="ECO:0000256" key="2">
    <source>
        <dbReference type="ARBA" id="ARBA00007528"/>
    </source>
</evidence>
<protein>
    <recommendedName>
        <fullName evidence="9">1,3-beta-glucanosyltransferase</fullName>
        <ecNumber evidence="9">2.4.1.-</ecNumber>
    </recommendedName>
</protein>
<dbReference type="GO" id="GO:0042124">
    <property type="term" value="F:1,3-beta-glucanosyltransferase activity"/>
    <property type="evidence" value="ECO:0007669"/>
    <property type="project" value="TreeGrafter"/>
</dbReference>
<dbReference type="Proteomes" id="UP000230605">
    <property type="component" value="Chromosome 2"/>
</dbReference>